<proteinExistence type="inferred from homology"/>
<reference evidence="5 6" key="1">
    <citation type="submission" date="2019-10" db="EMBL/GenBank/DDBJ databases">
        <title>Nocardia macrotermitis sp. nov. and Nocardia aurantia sp. nov., isolated from the gut of fungus growing-termite Macrotermes natalensis.</title>
        <authorList>
            <person name="Benndorf R."/>
            <person name="Schwitalla J."/>
            <person name="Martin K."/>
            <person name="De Beer W."/>
            <person name="Kaster A.-K."/>
            <person name="Vollmers J."/>
            <person name="Poulsen M."/>
            <person name="Beemelmanns C."/>
        </authorList>
    </citation>
    <scope>NUCLEOTIDE SEQUENCE [LARGE SCALE GENOMIC DNA]</scope>
    <source>
        <strain evidence="5 6">RB56</strain>
    </source>
</reference>
<dbReference type="RefSeq" id="WP_153341562.1">
    <property type="nucleotide sequence ID" value="NZ_WEGI01000005.1"/>
</dbReference>
<feature type="compositionally biased region" description="Low complexity" evidence="3">
    <location>
        <begin position="34"/>
        <end position="56"/>
    </location>
</feature>
<dbReference type="EC" id="3.1.1.-" evidence="5"/>
<evidence type="ECO:0000313" key="6">
    <source>
        <dbReference type="Proteomes" id="UP000431401"/>
    </source>
</evidence>
<evidence type="ECO:0000256" key="2">
    <source>
        <dbReference type="ARBA" id="ARBA00022801"/>
    </source>
</evidence>
<dbReference type="Gene3D" id="3.40.50.1820">
    <property type="entry name" value="alpha/beta hydrolase"/>
    <property type="match status" value="1"/>
</dbReference>
<gene>
    <name evidence="5" type="primary">aes_2</name>
    <name evidence="5" type="ORF">NRB56_24690</name>
</gene>
<dbReference type="PANTHER" id="PTHR48081:SF30">
    <property type="entry name" value="ACETYL-HYDROLASE LIPR-RELATED"/>
    <property type="match status" value="1"/>
</dbReference>
<dbReference type="Pfam" id="PF07859">
    <property type="entry name" value="Abhydrolase_3"/>
    <property type="match status" value="1"/>
</dbReference>
<dbReference type="AlphaFoldDB" id="A0A7K0DMA8"/>
<dbReference type="InterPro" id="IPR013094">
    <property type="entry name" value="AB_hydrolase_3"/>
</dbReference>
<dbReference type="InterPro" id="IPR029058">
    <property type="entry name" value="AB_hydrolase_fold"/>
</dbReference>
<dbReference type="SUPFAM" id="SSF53474">
    <property type="entry name" value="alpha/beta-Hydrolases"/>
    <property type="match status" value="1"/>
</dbReference>
<keyword evidence="2 5" id="KW-0378">Hydrolase</keyword>
<dbReference type="EMBL" id="WEGI01000005">
    <property type="protein sequence ID" value="MQY26890.1"/>
    <property type="molecule type" value="Genomic_DNA"/>
</dbReference>
<dbReference type="GO" id="GO:0004806">
    <property type="term" value="F:triacylglycerol lipase activity"/>
    <property type="evidence" value="ECO:0007669"/>
    <property type="project" value="TreeGrafter"/>
</dbReference>
<dbReference type="OrthoDB" id="128186at2"/>
<dbReference type="PANTHER" id="PTHR48081">
    <property type="entry name" value="AB HYDROLASE SUPERFAMILY PROTEIN C4A8.06C"/>
    <property type="match status" value="1"/>
</dbReference>
<sequence>MVAIRFGEFLGHVLPGTSALLAPAPKPFGRRSCGSASRTASATQSPAASAAPSQAVPGVPSQAFSAAVHIDLPATDEPTRPDPLALADSALTQAATVDSADIGTVMNPGGRSLSAQALSLACRAMIGPLLRYTPITPVTMPVARAAIDTLARLRPEPAGVEREQVQLPDFRMEIVRPAGARRSLRHGAVLYLHGGGFVICGLETHRPVVAALARRTGLPVVSVDYRQLPDARIQDSVEDCLTAYRWLLSHGASPKRIVIAGDSAGGFLSFATALRAVAAGLPAPAGLVGLSPLLDLDHVAKQGYVNVARDAYIPLPGLQRIVHYGAELDGLLDPALSPVNGPLAGLPPVLLIVGEDELLRYDCELMARRLTAAGVPNTLELWRGQVHAFTSILPGMPESRAALGRVARFVRARTEDEHPSARTA</sequence>
<comment type="caution">
    <text evidence="5">The sequence shown here is derived from an EMBL/GenBank/DDBJ whole genome shotgun (WGS) entry which is preliminary data.</text>
</comment>
<keyword evidence="6" id="KW-1185">Reference proteome</keyword>
<evidence type="ECO:0000259" key="4">
    <source>
        <dbReference type="Pfam" id="PF07859"/>
    </source>
</evidence>
<feature type="region of interest" description="Disordered" evidence="3">
    <location>
        <begin position="28"/>
        <end position="56"/>
    </location>
</feature>
<comment type="similarity">
    <text evidence="1">Belongs to the 'GDXG' lipolytic enzyme family.</text>
</comment>
<evidence type="ECO:0000256" key="3">
    <source>
        <dbReference type="SAM" id="MobiDB-lite"/>
    </source>
</evidence>
<evidence type="ECO:0000313" key="5">
    <source>
        <dbReference type="EMBL" id="MQY26890.1"/>
    </source>
</evidence>
<dbReference type="InterPro" id="IPR050300">
    <property type="entry name" value="GDXG_lipolytic_enzyme"/>
</dbReference>
<accession>A0A7K0DMA8</accession>
<protein>
    <submittedName>
        <fullName evidence="5">Acetyl esterase</fullName>
        <ecNumber evidence="5">3.1.1.-</ecNumber>
    </submittedName>
</protein>
<organism evidence="5 6">
    <name type="scientific">Nocardia aurantia</name>
    <dbReference type="NCBI Taxonomy" id="2585199"/>
    <lineage>
        <taxon>Bacteria</taxon>
        <taxon>Bacillati</taxon>
        <taxon>Actinomycetota</taxon>
        <taxon>Actinomycetes</taxon>
        <taxon>Mycobacteriales</taxon>
        <taxon>Nocardiaceae</taxon>
        <taxon>Nocardia</taxon>
    </lineage>
</organism>
<feature type="domain" description="Alpha/beta hydrolase fold-3" evidence="4">
    <location>
        <begin position="189"/>
        <end position="390"/>
    </location>
</feature>
<evidence type="ECO:0000256" key="1">
    <source>
        <dbReference type="ARBA" id="ARBA00010515"/>
    </source>
</evidence>
<dbReference type="Proteomes" id="UP000431401">
    <property type="component" value="Unassembled WGS sequence"/>
</dbReference>
<name>A0A7K0DMA8_9NOCA</name>